<proteinExistence type="inferred from homology"/>
<evidence type="ECO:0000256" key="12">
    <source>
        <dbReference type="RuleBase" id="RU363101"/>
    </source>
</evidence>
<keyword evidence="5 12" id="KW-0813">Transport</keyword>
<comment type="caution">
    <text evidence="13">The sequence shown here is derived from an EMBL/GenBank/DDBJ whole genome shotgun (WGS) entry which is preliminary data.</text>
</comment>
<keyword evidence="11 12" id="KW-0472">Membrane</keyword>
<evidence type="ECO:0000256" key="2">
    <source>
        <dbReference type="ARBA" id="ARBA00004377"/>
    </source>
</evidence>
<evidence type="ECO:0000256" key="10">
    <source>
        <dbReference type="ARBA" id="ARBA00022989"/>
    </source>
</evidence>
<reference evidence="13 14" key="1">
    <citation type="submission" date="2018-06" db="EMBL/GenBank/DDBJ databases">
        <title>Genomic Encyclopedia of Type Strains, Phase IV (KMG-IV): sequencing the most valuable type-strain genomes for metagenomic binning, comparative biology and taxonomic classification.</title>
        <authorList>
            <person name="Goeker M."/>
        </authorList>
    </citation>
    <scope>NUCLEOTIDE SEQUENCE [LARGE SCALE GENOMIC DNA]</scope>
    <source>
        <strain evidence="13 14">DSM 25619</strain>
    </source>
</reference>
<evidence type="ECO:0000313" key="14">
    <source>
        <dbReference type="Proteomes" id="UP000252893"/>
    </source>
</evidence>
<dbReference type="Proteomes" id="UP000252893">
    <property type="component" value="Unassembled WGS sequence"/>
</dbReference>
<dbReference type="InterPro" id="IPR007078">
    <property type="entry name" value="Haem_export_protD_CcmD"/>
</dbReference>
<accession>A0A366E5G3</accession>
<evidence type="ECO:0000256" key="7">
    <source>
        <dbReference type="ARBA" id="ARBA00022519"/>
    </source>
</evidence>
<keyword evidence="14" id="KW-1185">Reference proteome</keyword>
<keyword evidence="7 12" id="KW-0997">Cell inner membrane</keyword>
<dbReference type="GO" id="GO:0005886">
    <property type="term" value="C:plasma membrane"/>
    <property type="evidence" value="ECO:0007669"/>
    <property type="project" value="UniProtKB-SubCell"/>
</dbReference>
<comment type="similarity">
    <text evidence="3 12">Belongs to the CcmD/CycX/HelD family.</text>
</comment>
<dbReference type="Pfam" id="PF04995">
    <property type="entry name" value="CcmD"/>
    <property type="match status" value="1"/>
</dbReference>
<protein>
    <recommendedName>
        <fullName evidence="4 12">Heme exporter protein D</fullName>
    </recommendedName>
</protein>
<organism evidence="13 14">
    <name type="scientific">Pseudochrobactrum asaccharolyticum</name>
    <dbReference type="NCBI Taxonomy" id="354351"/>
    <lineage>
        <taxon>Bacteria</taxon>
        <taxon>Pseudomonadati</taxon>
        <taxon>Pseudomonadota</taxon>
        <taxon>Alphaproteobacteria</taxon>
        <taxon>Hyphomicrobiales</taxon>
        <taxon>Brucellaceae</taxon>
        <taxon>Pseudochrobactrum</taxon>
    </lineage>
</organism>
<dbReference type="GO" id="GO:0015886">
    <property type="term" value="P:heme transport"/>
    <property type="evidence" value="ECO:0007669"/>
    <property type="project" value="InterPro"/>
</dbReference>
<keyword evidence="9 12" id="KW-0201">Cytochrome c-type biogenesis</keyword>
<evidence type="ECO:0000256" key="5">
    <source>
        <dbReference type="ARBA" id="ARBA00022448"/>
    </source>
</evidence>
<keyword evidence="6 12" id="KW-1003">Cell membrane</keyword>
<dbReference type="AlphaFoldDB" id="A0A366E5G3"/>
<evidence type="ECO:0000256" key="11">
    <source>
        <dbReference type="ARBA" id="ARBA00023136"/>
    </source>
</evidence>
<dbReference type="NCBIfam" id="TIGR03141">
    <property type="entry name" value="cytochro_ccmD"/>
    <property type="match status" value="1"/>
</dbReference>
<evidence type="ECO:0000256" key="1">
    <source>
        <dbReference type="ARBA" id="ARBA00002442"/>
    </source>
</evidence>
<dbReference type="RefSeq" id="WP_113943609.1">
    <property type="nucleotide sequence ID" value="NZ_JBHEEG010000002.1"/>
</dbReference>
<evidence type="ECO:0000256" key="3">
    <source>
        <dbReference type="ARBA" id="ARBA00008741"/>
    </source>
</evidence>
<sequence>MSHLDYVLISYGVSAAVILMIVAWIAMTQRNLRAELARLEQQGIRRRSNKAK</sequence>
<evidence type="ECO:0000313" key="13">
    <source>
        <dbReference type="EMBL" id="RBO97626.1"/>
    </source>
</evidence>
<dbReference type="GO" id="GO:0017004">
    <property type="term" value="P:cytochrome complex assembly"/>
    <property type="evidence" value="ECO:0007669"/>
    <property type="project" value="UniProtKB-KW"/>
</dbReference>
<evidence type="ECO:0000256" key="8">
    <source>
        <dbReference type="ARBA" id="ARBA00022692"/>
    </source>
</evidence>
<name>A0A366E5G3_9HYPH</name>
<feature type="transmembrane region" description="Helical" evidence="12">
    <location>
        <begin position="6"/>
        <end position="26"/>
    </location>
</feature>
<evidence type="ECO:0000256" key="6">
    <source>
        <dbReference type="ARBA" id="ARBA00022475"/>
    </source>
</evidence>
<dbReference type="EMBL" id="QNRH01000002">
    <property type="protein sequence ID" value="RBO97626.1"/>
    <property type="molecule type" value="Genomic_DNA"/>
</dbReference>
<evidence type="ECO:0000256" key="4">
    <source>
        <dbReference type="ARBA" id="ARBA00016461"/>
    </source>
</evidence>
<evidence type="ECO:0000256" key="9">
    <source>
        <dbReference type="ARBA" id="ARBA00022748"/>
    </source>
</evidence>
<comment type="subcellular location">
    <subcellularLocation>
        <location evidence="2 12">Cell inner membrane</location>
        <topology evidence="2 12">Single-pass membrane protein</topology>
    </subcellularLocation>
</comment>
<dbReference type="OrthoDB" id="9811628at2"/>
<gene>
    <name evidence="13" type="ORF">DFR47_102412</name>
</gene>
<keyword evidence="8 12" id="KW-0812">Transmembrane</keyword>
<keyword evidence="10 12" id="KW-1133">Transmembrane helix</keyword>
<comment type="function">
    <text evidence="1 12">Required for the export of heme to the periplasm for the biogenesis of c-type cytochromes.</text>
</comment>